<accession>A0A2P6MRW0</accession>
<dbReference type="GO" id="GO:0004674">
    <property type="term" value="F:protein serine/threonine kinase activity"/>
    <property type="evidence" value="ECO:0007669"/>
    <property type="project" value="UniProtKB-KW"/>
</dbReference>
<comment type="catalytic activity">
    <reaction evidence="7">
        <text>L-seryl-[protein] + ATP = O-phospho-L-seryl-[protein] + ADP + H(+)</text>
        <dbReference type="Rhea" id="RHEA:17989"/>
        <dbReference type="Rhea" id="RHEA-COMP:9863"/>
        <dbReference type="Rhea" id="RHEA-COMP:11604"/>
        <dbReference type="ChEBI" id="CHEBI:15378"/>
        <dbReference type="ChEBI" id="CHEBI:29999"/>
        <dbReference type="ChEBI" id="CHEBI:30616"/>
        <dbReference type="ChEBI" id="CHEBI:83421"/>
        <dbReference type="ChEBI" id="CHEBI:456216"/>
        <dbReference type="EC" id="2.7.11.1"/>
    </reaction>
</comment>
<dbReference type="PANTHER" id="PTHR24346:SF51">
    <property type="entry name" value="PAS DOMAIN-CONTAINING SERINE_THREONINE-PROTEIN KINASE"/>
    <property type="match status" value="1"/>
</dbReference>
<evidence type="ECO:0000256" key="6">
    <source>
        <dbReference type="ARBA" id="ARBA00047899"/>
    </source>
</evidence>
<feature type="domain" description="Protein kinase" evidence="9">
    <location>
        <begin position="217"/>
        <end position="473"/>
    </location>
</feature>
<dbReference type="AlphaFoldDB" id="A0A2P6MRW0"/>
<keyword evidence="2" id="KW-0723">Serine/threonine-protein kinase</keyword>
<dbReference type="GO" id="GO:0005634">
    <property type="term" value="C:nucleus"/>
    <property type="evidence" value="ECO:0007669"/>
    <property type="project" value="TreeGrafter"/>
</dbReference>
<evidence type="ECO:0000313" key="10">
    <source>
        <dbReference type="EMBL" id="PRP74444.1"/>
    </source>
</evidence>
<dbReference type="Pfam" id="PF00069">
    <property type="entry name" value="Pkinase"/>
    <property type="match status" value="1"/>
</dbReference>
<evidence type="ECO:0000256" key="1">
    <source>
        <dbReference type="ARBA" id="ARBA00012513"/>
    </source>
</evidence>
<dbReference type="PANTHER" id="PTHR24346">
    <property type="entry name" value="MAP/MICROTUBULE AFFINITY-REGULATING KINASE"/>
    <property type="match status" value="1"/>
</dbReference>
<keyword evidence="4 10" id="KW-0808">Transferase</keyword>
<dbReference type="SUPFAM" id="SSF56112">
    <property type="entry name" value="Protein kinase-like (PK-like)"/>
    <property type="match status" value="1"/>
</dbReference>
<reference evidence="10 11" key="1">
    <citation type="journal article" date="2018" name="Genome Biol. Evol.">
        <title>Multiple Roots of Fruiting Body Formation in Amoebozoa.</title>
        <authorList>
            <person name="Hillmann F."/>
            <person name="Forbes G."/>
            <person name="Novohradska S."/>
            <person name="Ferling I."/>
            <person name="Riege K."/>
            <person name="Groth M."/>
            <person name="Westermann M."/>
            <person name="Marz M."/>
            <person name="Spaller T."/>
            <person name="Winckler T."/>
            <person name="Schaap P."/>
            <person name="Glockner G."/>
        </authorList>
    </citation>
    <scope>NUCLEOTIDE SEQUENCE [LARGE SCALE GENOMIC DNA]</scope>
    <source>
        <strain evidence="10 11">Jena</strain>
    </source>
</reference>
<dbReference type="InParanoid" id="A0A2P6MRW0"/>
<evidence type="ECO:0000256" key="3">
    <source>
        <dbReference type="ARBA" id="ARBA00022741"/>
    </source>
</evidence>
<name>A0A2P6MRW0_9EUKA</name>
<feature type="compositionally biased region" description="Basic and acidic residues" evidence="8">
    <location>
        <begin position="179"/>
        <end position="188"/>
    </location>
</feature>
<dbReference type="GO" id="GO:0005829">
    <property type="term" value="C:cytosol"/>
    <property type="evidence" value="ECO:0007669"/>
    <property type="project" value="TreeGrafter"/>
</dbReference>
<dbReference type="OrthoDB" id="193931at2759"/>
<dbReference type="InterPro" id="IPR008271">
    <property type="entry name" value="Ser/Thr_kinase_AS"/>
</dbReference>
<evidence type="ECO:0000256" key="2">
    <source>
        <dbReference type="ARBA" id="ARBA00022527"/>
    </source>
</evidence>
<dbReference type="EMBL" id="MDYQ01000463">
    <property type="protein sequence ID" value="PRP74444.1"/>
    <property type="molecule type" value="Genomic_DNA"/>
</dbReference>
<keyword evidence="11" id="KW-1185">Reference proteome</keyword>
<dbReference type="PROSITE" id="PS50011">
    <property type="entry name" value="PROTEIN_KINASE_DOM"/>
    <property type="match status" value="1"/>
</dbReference>
<feature type="compositionally biased region" description="Polar residues" evidence="8">
    <location>
        <begin position="15"/>
        <end position="24"/>
    </location>
</feature>
<comment type="catalytic activity">
    <reaction evidence="6">
        <text>L-threonyl-[protein] + ATP = O-phospho-L-threonyl-[protein] + ADP + H(+)</text>
        <dbReference type="Rhea" id="RHEA:46608"/>
        <dbReference type="Rhea" id="RHEA-COMP:11060"/>
        <dbReference type="Rhea" id="RHEA-COMP:11605"/>
        <dbReference type="ChEBI" id="CHEBI:15378"/>
        <dbReference type="ChEBI" id="CHEBI:30013"/>
        <dbReference type="ChEBI" id="CHEBI:30616"/>
        <dbReference type="ChEBI" id="CHEBI:61977"/>
        <dbReference type="ChEBI" id="CHEBI:456216"/>
        <dbReference type="EC" id="2.7.11.1"/>
    </reaction>
</comment>
<dbReference type="FunFam" id="1.10.510.10:FF:000571">
    <property type="entry name" value="Maternal embryonic leucine zipper kinase"/>
    <property type="match status" value="1"/>
</dbReference>
<organism evidence="10 11">
    <name type="scientific">Planoprotostelium fungivorum</name>
    <dbReference type="NCBI Taxonomy" id="1890364"/>
    <lineage>
        <taxon>Eukaryota</taxon>
        <taxon>Amoebozoa</taxon>
        <taxon>Evosea</taxon>
        <taxon>Variosea</taxon>
        <taxon>Cavosteliida</taxon>
        <taxon>Cavosteliaceae</taxon>
        <taxon>Planoprotostelium</taxon>
    </lineage>
</organism>
<dbReference type="GO" id="GO:0035556">
    <property type="term" value="P:intracellular signal transduction"/>
    <property type="evidence" value="ECO:0007669"/>
    <property type="project" value="TreeGrafter"/>
</dbReference>
<feature type="region of interest" description="Disordered" evidence="8">
    <location>
        <begin position="1"/>
        <end position="24"/>
    </location>
</feature>
<evidence type="ECO:0000256" key="8">
    <source>
        <dbReference type="SAM" id="MobiDB-lite"/>
    </source>
</evidence>
<dbReference type="STRING" id="1890364.A0A2P6MRW0"/>
<comment type="caution">
    <text evidence="10">The sequence shown here is derived from an EMBL/GenBank/DDBJ whole genome shotgun (WGS) entry which is preliminary data.</text>
</comment>
<dbReference type="EC" id="2.7.11.1" evidence="1"/>
<evidence type="ECO:0000259" key="9">
    <source>
        <dbReference type="PROSITE" id="PS50011"/>
    </source>
</evidence>
<dbReference type="GO" id="GO:0045719">
    <property type="term" value="P:negative regulation of glycogen biosynthetic process"/>
    <property type="evidence" value="ECO:0007669"/>
    <property type="project" value="TreeGrafter"/>
</dbReference>
<dbReference type="SMART" id="SM00220">
    <property type="entry name" value="S_TKc"/>
    <property type="match status" value="1"/>
</dbReference>
<dbReference type="GO" id="GO:0005524">
    <property type="term" value="F:ATP binding"/>
    <property type="evidence" value="ECO:0007669"/>
    <property type="project" value="UniProtKB-KW"/>
</dbReference>
<dbReference type="Gene3D" id="1.10.510.10">
    <property type="entry name" value="Transferase(Phosphotransferase) domain 1"/>
    <property type="match status" value="1"/>
</dbReference>
<evidence type="ECO:0000256" key="4">
    <source>
        <dbReference type="ARBA" id="ARBA00022777"/>
    </source>
</evidence>
<dbReference type="InterPro" id="IPR000719">
    <property type="entry name" value="Prot_kinase_dom"/>
</dbReference>
<feature type="compositionally biased region" description="Low complexity" evidence="8">
    <location>
        <begin position="1"/>
        <end position="14"/>
    </location>
</feature>
<dbReference type="InterPro" id="IPR011009">
    <property type="entry name" value="Kinase-like_dom_sf"/>
</dbReference>
<evidence type="ECO:0000256" key="5">
    <source>
        <dbReference type="ARBA" id="ARBA00022840"/>
    </source>
</evidence>
<feature type="region of interest" description="Disordered" evidence="8">
    <location>
        <begin position="178"/>
        <end position="211"/>
    </location>
</feature>
<keyword evidence="4 10" id="KW-0418">Kinase</keyword>
<dbReference type="PROSITE" id="PS00108">
    <property type="entry name" value="PROTEIN_KINASE_ST"/>
    <property type="match status" value="1"/>
</dbReference>
<dbReference type="Proteomes" id="UP000241769">
    <property type="component" value="Unassembled WGS sequence"/>
</dbReference>
<feature type="compositionally biased region" description="Polar residues" evidence="8">
    <location>
        <begin position="190"/>
        <end position="211"/>
    </location>
</feature>
<protein>
    <recommendedName>
        <fullName evidence="1">non-specific serine/threonine protein kinase</fullName>
        <ecNumber evidence="1">2.7.11.1</ecNumber>
    </recommendedName>
</protein>
<gene>
    <name evidence="10" type="ORF">PROFUN_06573</name>
</gene>
<evidence type="ECO:0000313" key="11">
    <source>
        <dbReference type="Proteomes" id="UP000241769"/>
    </source>
</evidence>
<keyword evidence="3" id="KW-0547">Nucleotide-binding</keyword>
<keyword evidence="5" id="KW-0067">ATP-binding</keyword>
<sequence length="483" mass="54296">MISKKATSSAASMAQESHSVSSFQPDTSPVVVHFWSHEVVWTSQTNHQNQPPLKTKGRLSEGSPATPPSSTTNSDLLNPLSSVCSLCLYCYRRRSASKLGRPMLIAEWMSFLVLATDSISAQLSKEEEPDITSRVRRPIGFEEAKQLLFILILCLCISSVNWKQIGMLAFRSSSPGIASRKEKKENKENSPTVNGKNNQTHNRNSSSTHGLTTSSDYTQISLLGQSAYGEVVLANNGRGKKVVLKKINRLKMNKHLIANEVAAATILKHKGVVKVHDIFKEGIYTYIVLEYLKGVDLFKYLSNRSFTPMREKEARKLFRQLVDTVLYCHSKGIAHRDIKLENIMFDRKKNKVKLIDFGLCELLQEGKLCDLWCGSQDYVCPEIIAKTPYNGFSADVWSLGTILYIMLYGELPFGFDLRVQAVTDGKEHPTIHFADDRNPNTVSETAKDLISRMLHVDPNKRTDMAAVANHKWMKKKTLLGFSY</sequence>
<evidence type="ECO:0000256" key="7">
    <source>
        <dbReference type="ARBA" id="ARBA00048679"/>
    </source>
</evidence>
<proteinExistence type="predicted"/>
<feature type="region of interest" description="Disordered" evidence="8">
    <location>
        <begin position="45"/>
        <end position="74"/>
    </location>
</feature>